<dbReference type="AlphaFoldDB" id="A0AAU9EAV9"/>
<gene>
    <name evidence="1" type="ORF">HLPR_13680</name>
</gene>
<dbReference type="KEGG" id="hprf:HLPR_13680"/>
<reference evidence="1 2" key="1">
    <citation type="submission" date="2023-08" db="EMBL/GenBank/DDBJ databases">
        <title>Helicovermis profunda gen. nov., sp. nov., a novel mesophilic, fermentative bacterium within the Bacillota from a deep-sea hydrothermal vent chimney.</title>
        <authorList>
            <person name="Miyazaki U."/>
            <person name="Mizutani D."/>
            <person name="Hashimoto Y."/>
            <person name="Tame A."/>
            <person name="Sawayama S."/>
            <person name="Miyazaki J."/>
            <person name="Takai K."/>
            <person name="Nakagawa S."/>
        </authorList>
    </citation>
    <scope>NUCLEOTIDE SEQUENCE [LARGE SCALE GENOMIC DNA]</scope>
    <source>
        <strain evidence="1 2">S502</strain>
    </source>
</reference>
<keyword evidence="2" id="KW-1185">Reference proteome</keyword>
<evidence type="ECO:0000313" key="2">
    <source>
        <dbReference type="Proteomes" id="UP001321786"/>
    </source>
</evidence>
<organism evidence="1 2">
    <name type="scientific">Helicovermis profundi</name>
    <dbReference type="NCBI Taxonomy" id="3065157"/>
    <lineage>
        <taxon>Bacteria</taxon>
        <taxon>Bacillati</taxon>
        <taxon>Bacillota</taxon>
        <taxon>Clostridia</taxon>
        <taxon>Helicovermis</taxon>
    </lineage>
</organism>
<dbReference type="RefSeq" id="WP_338534707.1">
    <property type="nucleotide sequence ID" value="NZ_AP028654.1"/>
</dbReference>
<sequence length="620" mass="71246">MDKFSLEQLIKSNYFYGKLLTVNDFEIEQEYINSKINLINKYVFGEGIIKGLNVVMIDDQTLSIEPGIAIDSFGKTIVVSKPITEKLSLIEGFEQIENTTEMFLTLEYNEELSEKIQVITNNEEDFSKENYNKKEETYKLILKSEGINEIKRLEATNDYTTQLLFKNNNVELFLAISNNLNRATLMNAKLITYAKDSNLEINIDLNMNVCDGNGNFVQNENNSYKYTSQIKNKWYVEEFNSSVFSIETDDFFVKIDENTTIKINENVYAIENKDIKLDYNNVNYNERVISKHLSESVTTNKINPLYLAKLNIIKIDNTFILKSVISNPYKQMIYTNKLLKKLIENANNDSVIEKVFSEVETINEFENPSVKSKLDSVNKAINFKFKIPKFSNLTNNITTGEIEFKIGENFKFGRNFLSSEIDHKLGALPVFIKLGIVMSNKKLIDNDYSDAIYYGSSEVFYKTEVEADINNYQLGSVTYPKKGTFKIGLRVNAGKKNQIIKVRWWAYKENSEIASKNMLKVKIIPDSVNLKINEKFKFNVQVKGDPYNNVIWEVEEGHGIIDEFGKYTAPNKTGIYVVKAISSIDNQFISSAIIKVVEASKLVKSKNKIEKIKLELKSKK</sequence>
<name>A0AAU9EAV9_9FIRM</name>
<accession>A0AAU9EAV9</accession>
<dbReference type="Proteomes" id="UP001321786">
    <property type="component" value="Chromosome"/>
</dbReference>
<proteinExistence type="predicted"/>
<dbReference type="EMBL" id="AP028654">
    <property type="protein sequence ID" value="BEP29037.1"/>
    <property type="molecule type" value="Genomic_DNA"/>
</dbReference>
<protein>
    <submittedName>
        <fullName evidence="1">Uncharacterized protein</fullName>
    </submittedName>
</protein>
<evidence type="ECO:0000313" key="1">
    <source>
        <dbReference type="EMBL" id="BEP29037.1"/>
    </source>
</evidence>